<protein>
    <recommendedName>
        <fullName evidence="8">tRNA pseudouridine synthase</fullName>
    </recommendedName>
</protein>
<dbReference type="Pfam" id="PF01416">
    <property type="entry name" value="PseudoU_synth_1"/>
    <property type="match status" value="1"/>
</dbReference>
<dbReference type="InterPro" id="IPR020103">
    <property type="entry name" value="PsdUridine_synth_cat_dom_sf"/>
</dbReference>
<dbReference type="PANTHER" id="PTHR11142">
    <property type="entry name" value="PSEUDOURIDYLATE SYNTHASE"/>
    <property type="match status" value="1"/>
</dbReference>
<evidence type="ECO:0000256" key="1">
    <source>
        <dbReference type="ARBA" id="ARBA00009375"/>
    </source>
</evidence>
<keyword evidence="7" id="KW-1185">Reference proteome</keyword>
<dbReference type="InterPro" id="IPR036691">
    <property type="entry name" value="Endo/exonu/phosph_ase_sf"/>
</dbReference>
<dbReference type="InterPro" id="IPR005135">
    <property type="entry name" value="Endo/exonuclease/phosphatase"/>
</dbReference>
<dbReference type="GO" id="GO:0009982">
    <property type="term" value="F:pseudouridine synthase activity"/>
    <property type="evidence" value="ECO:0007669"/>
    <property type="project" value="InterPro"/>
</dbReference>
<evidence type="ECO:0008006" key="8">
    <source>
        <dbReference type="Google" id="ProtNLM"/>
    </source>
</evidence>
<dbReference type="InterPro" id="IPR001406">
    <property type="entry name" value="PsdUridine_synth_TruA"/>
</dbReference>
<proteinExistence type="inferred from homology"/>
<dbReference type="Gene3D" id="3.30.70.660">
    <property type="entry name" value="Pseudouridine synthase I, catalytic domain, C-terminal subdomain"/>
    <property type="match status" value="2"/>
</dbReference>
<dbReference type="InterPro" id="IPR020095">
    <property type="entry name" value="PsdUridine_synth_TruA_C"/>
</dbReference>
<evidence type="ECO:0000256" key="3">
    <source>
        <dbReference type="ARBA" id="ARBA00023235"/>
    </source>
</evidence>
<dbReference type="GO" id="GO:0003723">
    <property type="term" value="F:RNA binding"/>
    <property type="evidence" value="ECO:0007669"/>
    <property type="project" value="InterPro"/>
</dbReference>
<dbReference type="InterPro" id="IPR020097">
    <property type="entry name" value="PsdUridine_synth_TruA_a/b_dom"/>
</dbReference>
<dbReference type="Pfam" id="PF03372">
    <property type="entry name" value="Exo_endo_phos"/>
    <property type="match status" value="1"/>
</dbReference>
<gene>
    <name evidence="6" type="ORF">TrRE_jg8575</name>
</gene>
<dbReference type="HAMAP" id="MF_00171">
    <property type="entry name" value="TruA"/>
    <property type="match status" value="1"/>
</dbReference>
<evidence type="ECO:0000259" key="5">
    <source>
        <dbReference type="Pfam" id="PF03372"/>
    </source>
</evidence>
<evidence type="ECO:0000256" key="2">
    <source>
        <dbReference type="ARBA" id="ARBA00022694"/>
    </source>
</evidence>
<dbReference type="PANTHER" id="PTHR11142:SF0">
    <property type="entry name" value="TRNA PSEUDOURIDINE SYNTHASE-LIKE 1"/>
    <property type="match status" value="1"/>
</dbReference>
<organism evidence="6 7">
    <name type="scientific">Triparma retinervis</name>
    <dbReference type="NCBI Taxonomy" id="2557542"/>
    <lineage>
        <taxon>Eukaryota</taxon>
        <taxon>Sar</taxon>
        <taxon>Stramenopiles</taxon>
        <taxon>Ochrophyta</taxon>
        <taxon>Bolidophyceae</taxon>
        <taxon>Parmales</taxon>
        <taxon>Triparmaceae</taxon>
        <taxon>Triparma</taxon>
    </lineage>
</organism>
<dbReference type="InterPro" id="IPR020094">
    <property type="entry name" value="TruA/RsuA/RluB/E/F_N"/>
</dbReference>
<reference evidence="6" key="1">
    <citation type="submission" date="2022-07" db="EMBL/GenBank/DDBJ databases">
        <title>Genome analysis of Parmales, a sister group of diatoms, reveals the evolutionary specialization of diatoms from phago-mixotrophs to photoautotrophs.</title>
        <authorList>
            <person name="Ban H."/>
            <person name="Sato S."/>
            <person name="Yoshikawa S."/>
            <person name="Kazumasa Y."/>
            <person name="Nakamura Y."/>
            <person name="Ichinomiya M."/>
            <person name="Saitoh K."/>
            <person name="Sato N."/>
            <person name="Blanc-Mathieu R."/>
            <person name="Endo H."/>
            <person name="Kuwata A."/>
            <person name="Ogata H."/>
        </authorList>
    </citation>
    <scope>NUCLEOTIDE SEQUENCE</scope>
</reference>
<accession>A0A9W7FHK2</accession>
<comment type="similarity">
    <text evidence="1">Belongs to the tRNA pseudouridine synthase TruA family.</text>
</comment>
<evidence type="ECO:0000313" key="7">
    <source>
        <dbReference type="Proteomes" id="UP001165082"/>
    </source>
</evidence>
<dbReference type="GO" id="GO:0031119">
    <property type="term" value="P:tRNA pseudouridine synthesis"/>
    <property type="evidence" value="ECO:0007669"/>
    <property type="project" value="TreeGrafter"/>
</dbReference>
<evidence type="ECO:0000259" key="4">
    <source>
        <dbReference type="Pfam" id="PF01416"/>
    </source>
</evidence>
<name>A0A9W7FHK2_9STRA</name>
<comment type="caution">
    <text evidence="6">The sequence shown here is derived from an EMBL/GenBank/DDBJ whole genome shotgun (WGS) entry which is preliminary data.</text>
</comment>
<feature type="domain" description="Pseudouridine synthase I TruA alpha/beta" evidence="4">
    <location>
        <begin position="531"/>
        <end position="586"/>
    </location>
</feature>
<dbReference type="OrthoDB" id="2866996at2759"/>
<keyword evidence="2" id="KW-0819">tRNA processing</keyword>
<dbReference type="EMBL" id="BRXZ01000462">
    <property type="protein sequence ID" value="GMI12161.1"/>
    <property type="molecule type" value="Genomic_DNA"/>
</dbReference>
<dbReference type="Gene3D" id="3.60.10.10">
    <property type="entry name" value="Endonuclease/exonuclease/phosphatase"/>
    <property type="match status" value="1"/>
</dbReference>
<dbReference type="SUPFAM" id="SSF56219">
    <property type="entry name" value="DNase I-like"/>
    <property type="match status" value="1"/>
</dbReference>
<sequence length="593" mass="66241">MSALKPSTLRVYTYNVLSSHLSEASHFRSCSPLHLDPETRFSKCLTKLDKECTLGSVICLQEVSRTWEGRLHAFFDKRSYSLVTGMYGRPFNGYMGVGIAYPRDRYDLKGCEVDVLADREQWPLDPRPPRPSALRKAIRAAASLLPQRLLGPLHPEVRGPECPFELASRRSNIQVSLHLSPPSDPEKAFAVATYHMPCAFRTPQMMALHSSLSVRNLQDRAREWGVKREVLAGDFNLKPDSGLYKMMTTGECPKDDKETYPLKKGVEDVDWSPRIGTGMNSCYALNHPGGEPAYTNYAQVRSDPPFIGTLDYVFVSKVGWEVTGVDEIGKVEEAEGPLPNEKEPSDHVAIAAELKIRYKCTVSYDGTYFSGWQVQRNSKHRTVAGTLEEVLCSFISHKLDPALDPDNFYVLGSSRTDSGVHARGQVCHFTLPSPCDPAVALPEINLLLPRDLRVLTMEPVEGDFHAIRSSTAKLYCYRMSISDVPQSPFKRLYRTQVQRGVDLKVLEEAVKIFQGTHDFRAFAGQVEQGALYKMVRNMVGTAVACARGEMGVGEARALLEGGKERKANKAKPAKPEGLTLERVWFDDGWRDSC</sequence>
<dbReference type="CDD" id="cd02570">
    <property type="entry name" value="PseudoU_synth_EcTruA"/>
    <property type="match status" value="1"/>
</dbReference>
<dbReference type="AlphaFoldDB" id="A0A9W7FHK2"/>
<feature type="domain" description="Endonuclease/exonuclease/phosphatase" evidence="5">
    <location>
        <begin position="13"/>
        <end position="347"/>
    </location>
</feature>
<dbReference type="Gene3D" id="3.30.70.580">
    <property type="entry name" value="Pseudouridine synthase I, catalytic domain, N-terminal subdomain"/>
    <property type="match status" value="1"/>
</dbReference>
<keyword evidence="3" id="KW-0413">Isomerase</keyword>
<dbReference type="Proteomes" id="UP001165082">
    <property type="component" value="Unassembled WGS sequence"/>
</dbReference>
<dbReference type="SUPFAM" id="SSF55120">
    <property type="entry name" value="Pseudouridine synthase"/>
    <property type="match status" value="1"/>
</dbReference>
<evidence type="ECO:0000313" key="6">
    <source>
        <dbReference type="EMBL" id="GMI12161.1"/>
    </source>
</evidence>